<dbReference type="SUPFAM" id="SSF50129">
    <property type="entry name" value="GroES-like"/>
    <property type="match status" value="1"/>
</dbReference>
<dbReference type="EMBL" id="JBAHYK010000234">
    <property type="protein sequence ID" value="KAL0576273.1"/>
    <property type="molecule type" value="Genomic_DNA"/>
</dbReference>
<gene>
    <name evidence="2" type="ORF">V5O48_005717</name>
</gene>
<feature type="compositionally biased region" description="Low complexity" evidence="1">
    <location>
        <begin position="308"/>
        <end position="328"/>
    </location>
</feature>
<name>A0ABR3FLH6_9AGAR</name>
<dbReference type="PANTHER" id="PTHR11695:SF294">
    <property type="entry name" value="RETICULON-4-INTERACTING PROTEIN 1, MITOCHONDRIAL"/>
    <property type="match status" value="1"/>
</dbReference>
<keyword evidence="3" id="KW-1185">Reference proteome</keyword>
<protein>
    <recommendedName>
        <fullName evidence="4">Enhancer of mRNA-decapping protein 3</fullName>
    </recommendedName>
</protein>
<feature type="region of interest" description="Disordered" evidence="1">
    <location>
        <begin position="378"/>
        <end position="398"/>
    </location>
</feature>
<evidence type="ECO:0000313" key="3">
    <source>
        <dbReference type="Proteomes" id="UP001465976"/>
    </source>
</evidence>
<evidence type="ECO:0008006" key="4">
    <source>
        <dbReference type="Google" id="ProtNLM"/>
    </source>
</evidence>
<feature type="compositionally biased region" description="Polar residues" evidence="1">
    <location>
        <begin position="284"/>
        <end position="296"/>
    </location>
</feature>
<feature type="compositionally biased region" description="Polar residues" evidence="1">
    <location>
        <begin position="92"/>
        <end position="104"/>
    </location>
</feature>
<comment type="caution">
    <text evidence="2">The sequence shown here is derived from an EMBL/GenBank/DDBJ whole genome shotgun (WGS) entry which is preliminary data.</text>
</comment>
<feature type="compositionally biased region" description="Low complexity" evidence="1">
    <location>
        <begin position="202"/>
        <end position="227"/>
    </location>
</feature>
<feature type="compositionally biased region" description="Low complexity" evidence="1">
    <location>
        <begin position="257"/>
        <end position="270"/>
    </location>
</feature>
<feature type="region of interest" description="Disordered" evidence="1">
    <location>
        <begin position="645"/>
        <end position="693"/>
    </location>
</feature>
<dbReference type="SUPFAM" id="SSF51735">
    <property type="entry name" value="NAD(P)-binding Rossmann-fold domains"/>
    <property type="match status" value="1"/>
</dbReference>
<feature type="compositionally biased region" description="Basic and acidic residues" evidence="1">
    <location>
        <begin position="551"/>
        <end position="561"/>
    </location>
</feature>
<evidence type="ECO:0000256" key="1">
    <source>
        <dbReference type="SAM" id="MobiDB-lite"/>
    </source>
</evidence>
<dbReference type="Proteomes" id="UP001465976">
    <property type="component" value="Unassembled WGS sequence"/>
</dbReference>
<dbReference type="PANTHER" id="PTHR11695">
    <property type="entry name" value="ALCOHOL DEHYDROGENASE RELATED"/>
    <property type="match status" value="1"/>
</dbReference>
<dbReference type="Gene3D" id="3.40.50.720">
    <property type="entry name" value="NAD(P)-binding Rossmann-like Domain"/>
    <property type="match status" value="1"/>
</dbReference>
<feature type="region of interest" description="Disordered" evidence="1">
    <location>
        <begin position="551"/>
        <end position="582"/>
    </location>
</feature>
<dbReference type="InterPro" id="IPR050700">
    <property type="entry name" value="YIM1/Zinc_Alcohol_DH_Fams"/>
</dbReference>
<dbReference type="Gene3D" id="3.90.180.10">
    <property type="entry name" value="Medium-chain alcohol dehydrogenases, catalytic domain"/>
    <property type="match status" value="1"/>
</dbReference>
<dbReference type="InterPro" id="IPR011032">
    <property type="entry name" value="GroES-like_sf"/>
</dbReference>
<sequence length="960" mass="102134">MSKRIGRSPTIWQTLLNRPSQSYSFPQVDKKEYYSAKDDMVRVALQVEAESLKVKSVATSVPYEGTATEAATLRTTKSIPQTAGDAHPGSEPQISHLSHSTSPPELTLVEEEEMPSSNEDSDSDNDIFYTPNASPRVSVASAASVVTVSARTPASPTPSPTSSLSYATATNANVTRSGSPRSVASTSADSASVDGSIFSSYASSSSSTVITTPEISERSSSTRGTSRTKGKNKETKVTGMGEDWAKDVRWLVPPPSLSASSSSSRSSSSSKSRDKTQPRRHSRSSSASKYQPTIMTTLVEEDEGLPASIRRNNSRSSQSKGKGSSNVSPTNVTPINVSPPKRRQSTRSNTSSTPPTRPKLARRRSRSLEDMAMFGIEDDALSSSSTPSSSYTAPLTTPSLPSYGTPGYTSLTLPRAPPPSSGFLVPSGKAGKVDLTRSGVAQTTMASVEVTRGLSSSASSSKKFSWLSKEKGLVPVSAKGKGRQESAFSFTSYRKPPAHVPEGHALIQVWAVGVDGVDASLCGISFNGEASNGHERRTVSEDGHADLKVKRGWSLKRDSHTSNHKPSHSAGSNPKLKQPEVGFVPGRSFVGRIMEVGDEDTRGAKKKGEWVVGLTDARECGALQEFIVVERHRIHSVPYPSLPPSGLVDPTSPSPPSSPAFVPSPARPSHEPHDSRYPAHIPTSTPLSPDAPRTLSKTQLTIEELALLPACGVQAYRAVRTFVNPTGRGKKSQGRVLVVRGHDGVGAVATQMLVNRGWSVYVHAPLRSGSQRHRDEEMRMIQERVTGWGADEVIFDDGGGVAEAIQHLIDDNEAFDGVLDTVGGKDIWELGKKLLSGHGGSSPDADSVKQFTTLVGDFPHRPVPSASDHFKSSLRSMKGGDGNGASRVAYSWISIDQDVDFEGGDVAVGISKVLSECTGGGELRPFVGDGRVVTFERAHEVFRPDGGLEGGGTVVVRVVL</sequence>
<feature type="compositionally biased region" description="Basic and acidic residues" evidence="1">
    <location>
        <begin position="668"/>
        <end position="677"/>
    </location>
</feature>
<dbReference type="InterPro" id="IPR036291">
    <property type="entry name" value="NAD(P)-bd_dom_sf"/>
</dbReference>
<proteinExistence type="predicted"/>
<reference evidence="2 3" key="1">
    <citation type="submission" date="2024-02" db="EMBL/GenBank/DDBJ databases">
        <title>A draft genome for the cacao thread blight pathogen Marasmius crinis-equi.</title>
        <authorList>
            <person name="Cohen S.P."/>
            <person name="Baruah I.K."/>
            <person name="Amoako-Attah I."/>
            <person name="Bukari Y."/>
            <person name="Meinhardt L.W."/>
            <person name="Bailey B.A."/>
        </authorList>
    </citation>
    <scope>NUCLEOTIDE SEQUENCE [LARGE SCALE GENOMIC DNA]</scope>
    <source>
        <strain evidence="2 3">GH-76</strain>
    </source>
</reference>
<organism evidence="2 3">
    <name type="scientific">Marasmius crinis-equi</name>
    <dbReference type="NCBI Taxonomy" id="585013"/>
    <lineage>
        <taxon>Eukaryota</taxon>
        <taxon>Fungi</taxon>
        <taxon>Dikarya</taxon>
        <taxon>Basidiomycota</taxon>
        <taxon>Agaricomycotina</taxon>
        <taxon>Agaricomycetes</taxon>
        <taxon>Agaricomycetidae</taxon>
        <taxon>Agaricales</taxon>
        <taxon>Marasmiineae</taxon>
        <taxon>Marasmiaceae</taxon>
        <taxon>Marasmius</taxon>
    </lineage>
</organism>
<feature type="region of interest" description="Disordered" evidence="1">
    <location>
        <begin position="72"/>
        <end position="132"/>
    </location>
</feature>
<feature type="compositionally biased region" description="Low complexity" evidence="1">
    <location>
        <begin position="381"/>
        <end position="398"/>
    </location>
</feature>
<feature type="compositionally biased region" description="Acidic residues" evidence="1">
    <location>
        <begin position="108"/>
        <end position="125"/>
    </location>
</feature>
<accession>A0ABR3FLH6</accession>
<feature type="region of interest" description="Disordered" evidence="1">
    <location>
        <begin position="202"/>
        <end position="366"/>
    </location>
</feature>
<evidence type="ECO:0000313" key="2">
    <source>
        <dbReference type="EMBL" id="KAL0576273.1"/>
    </source>
</evidence>